<dbReference type="InterPro" id="IPR029058">
    <property type="entry name" value="AB_hydrolase_fold"/>
</dbReference>
<proteinExistence type="predicted"/>
<name>A0A4P9YZU2_9FUNG</name>
<evidence type="ECO:0000313" key="3">
    <source>
        <dbReference type="Proteomes" id="UP000278143"/>
    </source>
</evidence>
<evidence type="ECO:0000313" key="2">
    <source>
        <dbReference type="EMBL" id="RKP25697.1"/>
    </source>
</evidence>
<feature type="non-terminal residue" evidence="2">
    <location>
        <position position="1"/>
    </location>
</feature>
<dbReference type="OrthoDB" id="16520at2759"/>
<protein>
    <submittedName>
        <fullName evidence="2">Alpha/Beta hydrolase protein</fullName>
    </submittedName>
</protein>
<dbReference type="AlphaFoldDB" id="A0A4P9YZU2"/>
<accession>A0A4P9YZU2</accession>
<reference evidence="3" key="1">
    <citation type="journal article" date="2018" name="Nat. Microbiol.">
        <title>Leveraging single-cell genomics to expand the fungal tree of life.</title>
        <authorList>
            <person name="Ahrendt S.R."/>
            <person name="Quandt C.A."/>
            <person name="Ciobanu D."/>
            <person name="Clum A."/>
            <person name="Salamov A."/>
            <person name="Andreopoulos B."/>
            <person name="Cheng J.F."/>
            <person name="Woyke T."/>
            <person name="Pelin A."/>
            <person name="Henrissat B."/>
            <person name="Reynolds N.K."/>
            <person name="Benny G.L."/>
            <person name="Smith M.E."/>
            <person name="James T.Y."/>
            <person name="Grigoriev I.V."/>
        </authorList>
    </citation>
    <scope>NUCLEOTIDE SEQUENCE [LARGE SCALE GENOMIC DNA]</scope>
    <source>
        <strain evidence="3">Benny S71-1</strain>
    </source>
</reference>
<feature type="domain" description="Peptidase S9 prolyl oligopeptidase catalytic" evidence="1">
    <location>
        <begin position="2"/>
        <end position="198"/>
    </location>
</feature>
<keyword evidence="2" id="KW-0378">Hydrolase</keyword>
<dbReference type="SUPFAM" id="SSF53474">
    <property type="entry name" value="alpha/beta-Hydrolases"/>
    <property type="match status" value="1"/>
</dbReference>
<evidence type="ECO:0000259" key="1">
    <source>
        <dbReference type="Pfam" id="PF00326"/>
    </source>
</evidence>
<keyword evidence="3" id="KW-1185">Reference proteome</keyword>
<dbReference type="PANTHER" id="PTHR11731">
    <property type="entry name" value="PROTEASE FAMILY S9B,C DIPEPTIDYL-PEPTIDASE IV-RELATED"/>
    <property type="match status" value="1"/>
</dbReference>
<dbReference type="InterPro" id="IPR050278">
    <property type="entry name" value="Serine_Prot_S9B/DPPIV"/>
</dbReference>
<dbReference type="Pfam" id="PF00326">
    <property type="entry name" value="Peptidase_S9"/>
    <property type="match status" value="1"/>
</dbReference>
<dbReference type="PANTHER" id="PTHR11731:SF193">
    <property type="entry name" value="DIPEPTIDYL PEPTIDASE 9"/>
    <property type="match status" value="1"/>
</dbReference>
<dbReference type="EMBL" id="KZ989652">
    <property type="protein sequence ID" value="RKP25697.1"/>
    <property type="molecule type" value="Genomic_DNA"/>
</dbReference>
<organism evidence="2 3">
    <name type="scientific">Syncephalis pseudoplumigaleata</name>
    <dbReference type="NCBI Taxonomy" id="1712513"/>
    <lineage>
        <taxon>Eukaryota</taxon>
        <taxon>Fungi</taxon>
        <taxon>Fungi incertae sedis</taxon>
        <taxon>Zoopagomycota</taxon>
        <taxon>Zoopagomycotina</taxon>
        <taxon>Zoopagomycetes</taxon>
        <taxon>Zoopagales</taxon>
        <taxon>Piptocephalidaceae</taxon>
        <taxon>Syncephalis</taxon>
    </lineage>
</organism>
<dbReference type="Gene3D" id="3.40.50.1820">
    <property type="entry name" value="alpha/beta hydrolase"/>
    <property type="match status" value="1"/>
</dbReference>
<gene>
    <name evidence="2" type="ORF">SYNPS1DRAFT_15287</name>
</gene>
<sequence length="198" mass="22852">LAARLGFAVVIIDGRGSSQRGLAFEAPIQRRLGRIELADQLAGLRWLARERGIVDMERVAISGWSYGGYLSLMGLALYPDAFKLAIAGAPVTQWEAYDSAYTERYMGLPSEHPTEYMLSSVMHYIDYFPNEENRLLIVHGLMDENVHFTHTERLMNALIKRNKPHHVQFYPGERHGLRHAEANEHYETLFFWWLLNYL</sequence>
<dbReference type="Proteomes" id="UP000278143">
    <property type="component" value="Unassembled WGS sequence"/>
</dbReference>
<dbReference type="GO" id="GO:0008239">
    <property type="term" value="F:dipeptidyl-peptidase activity"/>
    <property type="evidence" value="ECO:0007669"/>
    <property type="project" value="TreeGrafter"/>
</dbReference>
<dbReference type="GO" id="GO:0008236">
    <property type="term" value="F:serine-type peptidase activity"/>
    <property type="evidence" value="ECO:0007669"/>
    <property type="project" value="InterPro"/>
</dbReference>
<dbReference type="GO" id="GO:0006508">
    <property type="term" value="P:proteolysis"/>
    <property type="evidence" value="ECO:0007669"/>
    <property type="project" value="InterPro"/>
</dbReference>
<dbReference type="InterPro" id="IPR001375">
    <property type="entry name" value="Peptidase_S9_cat"/>
</dbReference>